<dbReference type="Pfam" id="PF03009">
    <property type="entry name" value="GDPD"/>
    <property type="match status" value="1"/>
</dbReference>
<dbReference type="InterPro" id="IPR017946">
    <property type="entry name" value="PLC-like_Pdiesterase_TIM-brl"/>
</dbReference>
<organism evidence="2 3">
    <name type="scientific">Polycladomyces subterraneus</name>
    <dbReference type="NCBI Taxonomy" id="1016997"/>
    <lineage>
        <taxon>Bacteria</taxon>
        <taxon>Bacillati</taxon>
        <taxon>Bacillota</taxon>
        <taxon>Bacilli</taxon>
        <taxon>Bacillales</taxon>
        <taxon>Thermoactinomycetaceae</taxon>
        <taxon>Polycladomyces</taxon>
    </lineage>
</organism>
<protein>
    <submittedName>
        <fullName evidence="2">Glycerophosphodiester phosphodiesterase</fullName>
    </submittedName>
</protein>
<comment type="caution">
    <text evidence="2">The sequence shown here is derived from an EMBL/GenBank/DDBJ whole genome shotgun (WGS) entry which is preliminary data.</text>
</comment>
<dbReference type="CDD" id="cd08563">
    <property type="entry name" value="GDPD_TtGDE_like"/>
    <property type="match status" value="1"/>
</dbReference>
<proteinExistence type="predicted"/>
<evidence type="ECO:0000313" key="2">
    <source>
        <dbReference type="EMBL" id="MDN4594922.1"/>
    </source>
</evidence>
<dbReference type="EMBL" id="JANRHH010000047">
    <property type="protein sequence ID" value="MDN4594922.1"/>
    <property type="molecule type" value="Genomic_DNA"/>
</dbReference>
<dbReference type="SUPFAM" id="SSF51695">
    <property type="entry name" value="PLC-like phosphodiesterases"/>
    <property type="match status" value="1"/>
</dbReference>
<dbReference type="PANTHER" id="PTHR46211">
    <property type="entry name" value="GLYCEROPHOSPHORYL DIESTER PHOSPHODIESTERASE"/>
    <property type="match status" value="1"/>
</dbReference>
<evidence type="ECO:0000259" key="1">
    <source>
        <dbReference type="PROSITE" id="PS51704"/>
    </source>
</evidence>
<dbReference type="PROSITE" id="PS51704">
    <property type="entry name" value="GP_PDE"/>
    <property type="match status" value="1"/>
</dbReference>
<feature type="domain" description="GP-PDE" evidence="1">
    <location>
        <begin position="1"/>
        <end position="235"/>
    </location>
</feature>
<dbReference type="Proteomes" id="UP001174196">
    <property type="component" value="Unassembled WGS sequence"/>
</dbReference>
<accession>A0ABT8IQ61</accession>
<reference evidence="2" key="1">
    <citation type="submission" date="2022-08" db="EMBL/GenBank/DDBJ databases">
        <title>Polycladomyces zharkentsis sp. nov., a novel thermophilic CMC and starch-degrading bacterium isolated from a geothermal spring in Kazakhstan.</title>
        <authorList>
            <person name="Mashzhan A."/>
            <person name="Kistaubaeva A."/>
            <person name="Javier-Lopez R."/>
            <person name="Birkeland N.-K."/>
        </authorList>
    </citation>
    <scope>NUCLEOTIDE SEQUENCE</scope>
    <source>
        <strain evidence="2">KSR 13</strain>
    </source>
</reference>
<dbReference type="InterPro" id="IPR030395">
    <property type="entry name" value="GP_PDE_dom"/>
</dbReference>
<dbReference type="RefSeq" id="WP_301239823.1">
    <property type="nucleotide sequence ID" value="NZ_JANRHH010000047.1"/>
</dbReference>
<evidence type="ECO:0000313" key="3">
    <source>
        <dbReference type="Proteomes" id="UP001174196"/>
    </source>
</evidence>
<dbReference type="PANTHER" id="PTHR46211:SF1">
    <property type="entry name" value="GLYCEROPHOSPHODIESTER PHOSPHODIESTERASE, CYTOPLASMIC"/>
    <property type="match status" value="1"/>
</dbReference>
<sequence length="242" mass="27600">MFAHRGSSKAAPENTLAAFEQAVKAGADGVELDVQLTRDGRVVVIHDETLDRTTNFSGWVKDHDWETLRRLDAGSWWNPRFSTERIPLLEDVLDMLSDTDMIINIELKNSWVRYTGLEAAVLACIDRFRMADRVIVSSFNHHSLRMLHGMRPELSLAALYESGLYEPWVYARHVGVHAIHPDWRAIDEKVVKGCQSVGIAVRPYTVDDTEMMKQLIEWGVDGIITNLPERCRQVLDGRRMKS</sequence>
<name>A0ABT8IQ61_9BACL</name>
<keyword evidence="3" id="KW-1185">Reference proteome</keyword>
<gene>
    <name evidence="2" type="ORF">NWF35_13710</name>
</gene>
<dbReference type="Gene3D" id="3.20.20.190">
    <property type="entry name" value="Phosphatidylinositol (PI) phosphodiesterase"/>
    <property type="match status" value="1"/>
</dbReference>